<proteinExistence type="predicted"/>
<name>A0A5C2SH03_9APHY</name>
<accession>A0A5C2SH03</accession>
<dbReference type="Proteomes" id="UP000313359">
    <property type="component" value="Unassembled WGS sequence"/>
</dbReference>
<feature type="coiled-coil region" evidence="1">
    <location>
        <begin position="371"/>
        <end position="405"/>
    </location>
</feature>
<feature type="compositionally biased region" description="Polar residues" evidence="2">
    <location>
        <begin position="602"/>
        <end position="611"/>
    </location>
</feature>
<evidence type="ECO:0000256" key="2">
    <source>
        <dbReference type="SAM" id="MobiDB-lite"/>
    </source>
</evidence>
<protein>
    <submittedName>
        <fullName evidence="3">Uncharacterized protein</fullName>
    </submittedName>
</protein>
<dbReference type="AlphaFoldDB" id="A0A5C2SH03"/>
<feature type="coiled-coil region" evidence="1">
    <location>
        <begin position="15"/>
        <end position="149"/>
    </location>
</feature>
<reference evidence="3" key="1">
    <citation type="journal article" date="2018" name="Genome Biol. Evol.">
        <title>Genomics and development of Lentinus tigrinus, a white-rot wood-decaying mushroom with dimorphic fruiting bodies.</title>
        <authorList>
            <person name="Wu B."/>
            <person name="Xu Z."/>
            <person name="Knudson A."/>
            <person name="Carlson A."/>
            <person name="Chen N."/>
            <person name="Kovaka S."/>
            <person name="LaButti K."/>
            <person name="Lipzen A."/>
            <person name="Pennachio C."/>
            <person name="Riley R."/>
            <person name="Schakwitz W."/>
            <person name="Umezawa K."/>
            <person name="Ohm R.A."/>
            <person name="Grigoriev I.V."/>
            <person name="Nagy L.G."/>
            <person name="Gibbons J."/>
            <person name="Hibbett D."/>
        </authorList>
    </citation>
    <scope>NUCLEOTIDE SEQUENCE [LARGE SCALE GENOMIC DNA]</scope>
    <source>
        <strain evidence="3">ALCF2SS1-6</strain>
    </source>
</reference>
<evidence type="ECO:0000313" key="4">
    <source>
        <dbReference type="Proteomes" id="UP000313359"/>
    </source>
</evidence>
<evidence type="ECO:0000313" key="3">
    <source>
        <dbReference type="EMBL" id="RPD63040.1"/>
    </source>
</evidence>
<evidence type="ECO:0000256" key="1">
    <source>
        <dbReference type="SAM" id="Coils"/>
    </source>
</evidence>
<organism evidence="3 4">
    <name type="scientific">Lentinus tigrinus ALCF2SS1-6</name>
    <dbReference type="NCBI Taxonomy" id="1328759"/>
    <lineage>
        <taxon>Eukaryota</taxon>
        <taxon>Fungi</taxon>
        <taxon>Dikarya</taxon>
        <taxon>Basidiomycota</taxon>
        <taxon>Agaricomycotina</taxon>
        <taxon>Agaricomycetes</taxon>
        <taxon>Polyporales</taxon>
        <taxon>Polyporaceae</taxon>
        <taxon>Lentinus</taxon>
    </lineage>
</organism>
<feature type="region of interest" description="Disordered" evidence="2">
    <location>
        <begin position="602"/>
        <end position="634"/>
    </location>
</feature>
<keyword evidence="4" id="KW-1185">Reference proteome</keyword>
<dbReference type="EMBL" id="ML122257">
    <property type="protein sequence ID" value="RPD63040.1"/>
    <property type="molecule type" value="Genomic_DNA"/>
</dbReference>
<keyword evidence="1" id="KW-0175">Coiled coil</keyword>
<dbReference type="OrthoDB" id="2879738at2759"/>
<gene>
    <name evidence="3" type="ORF">L227DRAFT_651319</name>
</gene>
<sequence length="634" mass="71750">MDSVTKDPELAQEMARLLHKKLQKARRERDELRESRQYEGLLMDSSALQSENERLQNELAKMQLDLSVTLKNDSEDYVVNKLPKTTPDTAESVEEKQRDVEEQAAGLQGLADKARAYKMKHKEAKIKKVVLEERRLRDLESELGKIQAMTEDSFDTSLFLSTAVEVPGCPAAGLPRSFPPHMLSNFKSESGILIAVLSKDVLWHENLNRAIILAPSMQYDPTKHSGTGSWSKTSLHQLFRVDGSTHVHVIYQNGSNCYYHGTYSTLWASPISVAEAQKISYAATLTSVAPLDANIYTMQEENMRLQQELRELAQRRIQPLEEYTGEHMTSLEFDAPSQGVNATAEDDETKTRLGVKVSARKAKYRRTKSKNAALKETIAGLEVLIQEAEEEQGLASERLQTAEAELSVQPWSPQEFLNALVIDATTASSITVITFHSGKKVKLPENVDVLCDRGGFMTKNHNEIVWADEMKTHCMAISPTYRYNPKAGSGDGGWETLFDMKRQPGEEMEMFYMNERKDWQYVGTYHCVGKALLPPHKVEKFATTTHVTYAIDKTILFRENVPMIIKRAVKQMYTVGVLQVACTGWQRVGFNRSLGQALRTRSVQTIKTSPGSPAKRNRQRDDEETKKRKKRQRT</sequence>